<name>W1NQW6_AMBTC</name>
<dbReference type="HOGENOM" id="CLU_2018320_0_0_1"/>
<sequence length="123" mass="13493">MLPFPTPPLDYPCDRFNGYPPRGSYHTSNCRCVGPFPKPFSPFPSRTIGLLSPFSHVSSTHHLASLAPLQLHLERPLSVEPHAKPSHPMDPAPLPFRSYIFPSSCVNPISPPTILALLSIATI</sequence>
<dbReference type="AlphaFoldDB" id="W1NQW6"/>
<evidence type="ECO:0000313" key="1">
    <source>
        <dbReference type="EMBL" id="ERM97888.1"/>
    </source>
</evidence>
<protein>
    <submittedName>
        <fullName evidence="1">Uncharacterized protein</fullName>
    </submittedName>
</protein>
<keyword evidence="2" id="KW-1185">Reference proteome</keyword>
<gene>
    <name evidence="1" type="ORF">AMTR_s00115p00145700</name>
</gene>
<evidence type="ECO:0000313" key="2">
    <source>
        <dbReference type="Proteomes" id="UP000017836"/>
    </source>
</evidence>
<dbReference type="Proteomes" id="UP000017836">
    <property type="component" value="Unassembled WGS sequence"/>
</dbReference>
<accession>W1NQW6</accession>
<dbReference type="EMBL" id="KI395748">
    <property type="protein sequence ID" value="ERM97888.1"/>
    <property type="molecule type" value="Genomic_DNA"/>
</dbReference>
<dbReference type="Gramene" id="ERM97888">
    <property type="protein sequence ID" value="ERM97888"/>
    <property type="gene ID" value="AMTR_s00115p00145700"/>
</dbReference>
<reference evidence="2" key="1">
    <citation type="journal article" date="2013" name="Science">
        <title>The Amborella genome and the evolution of flowering plants.</title>
        <authorList>
            <consortium name="Amborella Genome Project"/>
        </authorList>
    </citation>
    <scope>NUCLEOTIDE SEQUENCE [LARGE SCALE GENOMIC DNA]</scope>
</reference>
<proteinExistence type="predicted"/>
<organism evidence="1 2">
    <name type="scientific">Amborella trichopoda</name>
    <dbReference type="NCBI Taxonomy" id="13333"/>
    <lineage>
        <taxon>Eukaryota</taxon>
        <taxon>Viridiplantae</taxon>
        <taxon>Streptophyta</taxon>
        <taxon>Embryophyta</taxon>
        <taxon>Tracheophyta</taxon>
        <taxon>Spermatophyta</taxon>
        <taxon>Magnoliopsida</taxon>
        <taxon>Amborellales</taxon>
        <taxon>Amborellaceae</taxon>
        <taxon>Amborella</taxon>
    </lineage>
</organism>